<evidence type="ECO:0000256" key="10">
    <source>
        <dbReference type="SAM" id="MobiDB-lite"/>
    </source>
</evidence>
<gene>
    <name evidence="13" type="ORF">GSLYS_00011825001</name>
</gene>
<evidence type="ECO:0000313" key="14">
    <source>
        <dbReference type="Proteomes" id="UP001497497"/>
    </source>
</evidence>
<evidence type="ECO:0000256" key="4">
    <source>
        <dbReference type="ARBA" id="ARBA00022989"/>
    </source>
</evidence>
<feature type="transmembrane region" description="Helical" evidence="11">
    <location>
        <begin position="88"/>
        <end position="116"/>
    </location>
</feature>
<dbReference type="GO" id="GO:0005886">
    <property type="term" value="C:plasma membrane"/>
    <property type="evidence" value="ECO:0007669"/>
    <property type="project" value="UniProtKB-SubCell"/>
</dbReference>
<feature type="compositionally biased region" description="Low complexity" evidence="10">
    <location>
        <begin position="258"/>
        <end position="267"/>
    </location>
</feature>
<dbReference type="PANTHER" id="PTHR11866">
    <property type="entry name" value="G-PROTEIN COUPLED RECEPTOR FAMILY 1 MEMBER"/>
    <property type="match status" value="1"/>
</dbReference>
<evidence type="ECO:0000256" key="6">
    <source>
        <dbReference type="ARBA" id="ARBA00023136"/>
    </source>
</evidence>
<evidence type="ECO:0000256" key="9">
    <source>
        <dbReference type="ARBA" id="ARBA00023224"/>
    </source>
</evidence>
<dbReference type="Proteomes" id="UP001497497">
    <property type="component" value="Unassembled WGS sequence"/>
</dbReference>
<keyword evidence="4 11" id="KW-1133">Transmembrane helix</keyword>
<evidence type="ECO:0000256" key="2">
    <source>
        <dbReference type="ARBA" id="ARBA00022475"/>
    </source>
</evidence>
<comment type="subcellular location">
    <subcellularLocation>
        <location evidence="1">Cell membrane</location>
        <topology evidence="1">Multi-pass membrane protein</topology>
    </subcellularLocation>
</comment>
<organism evidence="13 14">
    <name type="scientific">Lymnaea stagnalis</name>
    <name type="common">Great pond snail</name>
    <name type="synonym">Helix stagnalis</name>
    <dbReference type="NCBI Taxonomy" id="6523"/>
    <lineage>
        <taxon>Eukaryota</taxon>
        <taxon>Metazoa</taxon>
        <taxon>Spiralia</taxon>
        <taxon>Lophotrochozoa</taxon>
        <taxon>Mollusca</taxon>
        <taxon>Gastropoda</taxon>
        <taxon>Heterobranchia</taxon>
        <taxon>Euthyneura</taxon>
        <taxon>Panpulmonata</taxon>
        <taxon>Hygrophila</taxon>
        <taxon>Lymnaeoidea</taxon>
        <taxon>Lymnaeidae</taxon>
        <taxon>Lymnaea</taxon>
    </lineage>
</organism>
<dbReference type="PRINTS" id="PR01788">
    <property type="entry name" value="PROSTANOIDR"/>
</dbReference>
<feature type="transmembrane region" description="Helical" evidence="11">
    <location>
        <begin position="284"/>
        <end position="304"/>
    </location>
</feature>
<sequence length="430" mass="47078">MPLDLTDTTHRVNFNPAADFSPVSEGTSYNVTSTSDYNDTAGTNWTSAGDGSKTLVVPAVMFCLGVVGNVIALVILTVRPSRDSKATAFYHLVKALACMDLFGIVASSPVTLIVYVNGGVINTGGMPLCHYFSFILVMAGNATLFTVLVMAVERFMVTKYPFKYSRMVTPVAVNSCVAVVWVGSSLIAILPIVGMGRNVDPWPGTWCFFDYRGTDVSGQIFSYAYAVCGLLAIVLTIILNMIVMQHLWRMRRSRLTSSSLRSSTGSSPLVNKARGHGPDSERRMVIFLMAIIVVFAACYAPLMIRVIMNQLLNTDATKDYGVDNHIDLWALRLASINQILDPWVYIISRVTCCNNPRESHDTSVYARSHTAVVGQEKNDGTKSPTYPDEGKKGRLAITMATVRHFFNKNKLGDKESEAVIIPLTPTQLSV</sequence>
<dbReference type="CDD" id="cd14981">
    <property type="entry name" value="7tmA_Prostanoid_R"/>
    <property type="match status" value="1"/>
</dbReference>
<keyword evidence="7" id="KW-0675">Receptor</keyword>
<comment type="caution">
    <text evidence="13">The sequence shown here is derived from an EMBL/GenBank/DDBJ whole genome shotgun (WGS) entry which is preliminary data.</text>
</comment>
<dbReference type="InterPro" id="IPR000276">
    <property type="entry name" value="GPCR_Rhodpsn"/>
</dbReference>
<evidence type="ECO:0000256" key="3">
    <source>
        <dbReference type="ARBA" id="ARBA00022692"/>
    </source>
</evidence>
<protein>
    <recommendedName>
        <fullName evidence="12">G-protein coupled receptors family 1 profile domain-containing protein</fullName>
    </recommendedName>
</protein>
<feature type="transmembrane region" description="Helical" evidence="11">
    <location>
        <begin position="171"/>
        <end position="193"/>
    </location>
</feature>
<proteinExistence type="predicted"/>
<reference evidence="13 14" key="1">
    <citation type="submission" date="2024-04" db="EMBL/GenBank/DDBJ databases">
        <authorList>
            <consortium name="Genoscope - CEA"/>
            <person name="William W."/>
        </authorList>
    </citation>
    <scope>NUCLEOTIDE SEQUENCE [LARGE SCALE GENOMIC DNA]</scope>
</reference>
<feature type="transmembrane region" description="Helical" evidence="11">
    <location>
        <begin position="55"/>
        <end position="76"/>
    </location>
</feature>
<keyword evidence="14" id="KW-1185">Reference proteome</keyword>
<evidence type="ECO:0000256" key="5">
    <source>
        <dbReference type="ARBA" id="ARBA00023040"/>
    </source>
</evidence>
<evidence type="ECO:0000256" key="8">
    <source>
        <dbReference type="ARBA" id="ARBA00023180"/>
    </source>
</evidence>
<dbReference type="GO" id="GO:0004930">
    <property type="term" value="F:G protein-coupled receptor activity"/>
    <property type="evidence" value="ECO:0007669"/>
    <property type="project" value="UniProtKB-KW"/>
</dbReference>
<dbReference type="Pfam" id="PF00001">
    <property type="entry name" value="7tm_1"/>
    <property type="match status" value="1"/>
</dbReference>
<dbReference type="GO" id="GO:0007189">
    <property type="term" value="P:adenylate cyclase-activating G protein-coupled receptor signaling pathway"/>
    <property type="evidence" value="ECO:0007669"/>
    <property type="project" value="TreeGrafter"/>
</dbReference>
<keyword evidence="6 11" id="KW-0472">Membrane</keyword>
<dbReference type="PROSITE" id="PS50262">
    <property type="entry name" value="G_PROTEIN_RECEP_F1_2"/>
    <property type="match status" value="1"/>
</dbReference>
<feature type="transmembrane region" description="Helical" evidence="11">
    <location>
        <begin position="220"/>
        <end position="244"/>
    </location>
</feature>
<evidence type="ECO:0000259" key="12">
    <source>
        <dbReference type="PROSITE" id="PS50262"/>
    </source>
</evidence>
<dbReference type="GO" id="GO:0007204">
    <property type="term" value="P:positive regulation of cytosolic calcium ion concentration"/>
    <property type="evidence" value="ECO:0007669"/>
    <property type="project" value="TreeGrafter"/>
</dbReference>
<dbReference type="Gene3D" id="1.20.1070.10">
    <property type="entry name" value="Rhodopsin 7-helix transmembrane proteins"/>
    <property type="match status" value="1"/>
</dbReference>
<dbReference type="PRINTS" id="PR00237">
    <property type="entry name" value="GPCRRHODOPSN"/>
</dbReference>
<dbReference type="AlphaFoldDB" id="A0AAV2HWN1"/>
<feature type="transmembrane region" description="Helical" evidence="11">
    <location>
        <begin position="131"/>
        <end position="151"/>
    </location>
</feature>
<dbReference type="SUPFAM" id="SSF81321">
    <property type="entry name" value="Family A G protein-coupled receptor-like"/>
    <property type="match status" value="1"/>
</dbReference>
<keyword evidence="5" id="KW-0297">G-protein coupled receptor</keyword>
<evidence type="ECO:0000313" key="13">
    <source>
        <dbReference type="EMBL" id="CAL1538004.1"/>
    </source>
</evidence>
<keyword evidence="3 11" id="KW-0812">Transmembrane</keyword>
<dbReference type="PANTHER" id="PTHR11866:SF16">
    <property type="entry name" value="PROSTAGLANDIN E2 RECEPTOR EP4 SUBTYPE-LIKE PROTEIN"/>
    <property type="match status" value="1"/>
</dbReference>
<name>A0AAV2HWN1_LYMST</name>
<accession>A0AAV2HWN1</accession>
<evidence type="ECO:0000256" key="1">
    <source>
        <dbReference type="ARBA" id="ARBA00004651"/>
    </source>
</evidence>
<feature type="domain" description="G-protein coupled receptors family 1 profile" evidence="12">
    <location>
        <begin position="68"/>
        <end position="345"/>
    </location>
</feature>
<feature type="region of interest" description="Disordered" evidence="10">
    <location>
        <begin position="258"/>
        <end position="277"/>
    </location>
</feature>
<dbReference type="InterPro" id="IPR017452">
    <property type="entry name" value="GPCR_Rhodpsn_7TM"/>
</dbReference>
<keyword evidence="8" id="KW-0325">Glycoprotein</keyword>
<dbReference type="InterPro" id="IPR008365">
    <property type="entry name" value="Prostanoid_rcpt"/>
</dbReference>
<evidence type="ECO:0000256" key="11">
    <source>
        <dbReference type="SAM" id="Phobius"/>
    </source>
</evidence>
<keyword evidence="9" id="KW-0807">Transducer</keyword>
<evidence type="ECO:0000256" key="7">
    <source>
        <dbReference type="ARBA" id="ARBA00023170"/>
    </source>
</evidence>
<keyword evidence="2" id="KW-1003">Cell membrane</keyword>
<dbReference type="EMBL" id="CAXITT010000281">
    <property type="protein sequence ID" value="CAL1538004.1"/>
    <property type="molecule type" value="Genomic_DNA"/>
</dbReference>